<reference evidence="2 3" key="1">
    <citation type="submission" date="2016-05" db="EMBL/GenBank/DDBJ databases">
        <title>Comparative genomics of biotechnologically important yeasts.</title>
        <authorList>
            <consortium name="DOE Joint Genome Institute"/>
            <person name="Riley R."/>
            <person name="Haridas S."/>
            <person name="Wolfe K.H."/>
            <person name="Lopes M.R."/>
            <person name="Hittinger C.T."/>
            <person name="Goker M."/>
            <person name="Salamov A."/>
            <person name="Wisecaver J."/>
            <person name="Long T.M."/>
            <person name="Aerts A.L."/>
            <person name="Barry K."/>
            <person name="Choi C."/>
            <person name="Clum A."/>
            <person name="Coughlan A.Y."/>
            <person name="Deshpande S."/>
            <person name="Douglass A.P."/>
            <person name="Hanson S.J."/>
            <person name="Klenk H.-P."/>
            <person name="LaButti K."/>
            <person name="Lapidus A."/>
            <person name="Lindquist E."/>
            <person name="Lipzen A."/>
            <person name="Meier-kolthoff J.P."/>
            <person name="Ohm R.A."/>
            <person name="Otillar R.P."/>
            <person name="Pangilinan J."/>
            <person name="Peng Y."/>
            <person name="Rokas A."/>
            <person name="Rosa C.A."/>
            <person name="Scheuner C."/>
            <person name="Sibirny A.A."/>
            <person name="Slot J.C."/>
            <person name="Stielow J.B."/>
            <person name="Sun H."/>
            <person name="Kurtzman C.P."/>
            <person name="Blackwell M."/>
            <person name="Grigoriev I.V."/>
            <person name="Jeffries T.W."/>
        </authorList>
    </citation>
    <scope>NUCLEOTIDE SEQUENCE [LARGE SCALE GENOMIC DNA]</scope>
    <source>
        <strain evidence="2 3">NRRL YB-4993</strain>
    </source>
</reference>
<accession>A0A1A0H5H3</accession>
<dbReference type="EMBL" id="LXTC01000007">
    <property type="protein sequence ID" value="OBA19339.1"/>
    <property type="molecule type" value="Genomic_DNA"/>
</dbReference>
<dbReference type="Proteomes" id="UP000092555">
    <property type="component" value="Unassembled WGS sequence"/>
</dbReference>
<protein>
    <submittedName>
        <fullName evidence="2">Uncharacterized protein</fullName>
    </submittedName>
</protein>
<dbReference type="GO" id="GO:0005737">
    <property type="term" value="C:cytoplasm"/>
    <property type="evidence" value="ECO:0007669"/>
    <property type="project" value="TreeGrafter"/>
</dbReference>
<comment type="caution">
    <text evidence="2">The sequence shown here is derived from an EMBL/GenBank/DDBJ whole genome shotgun (WGS) entry which is preliminary data.</text>
</comment>
<feature type="compositionally biased region" description="Pro residues" evidence="1">
    <location>
        <begin position="29"/>
        <end position="41"/>
    </location>
</feature>
<feature type="non-terminal residue" evidence="2">
    <location>
        <position position="223"/>
    </location>
</feature>
<evidence type="ECO:0000313" key="2">
    <source>
        <dbReference type="EMBL" id="OBA19339.1"/>
    </source>
</evidence>
<dbReference type="GeneID" id="30028296"/>
<keyword evidence="3" id="KW-1185">Reference proteome</keyword>
<feature type="non-terminal residue" evidence="2">
    <location>
        <position position="1"/>
    </location>
</feature>
<dbReference type="AlphaFoldDB" id="A0A1A0H5H3"/>
<evidence type="ECO:0000256" key="1">
    <source>
        <dbReference type="SAM" id="MobiDB-lite"/>
    </source>
</evidence>
<name>A0A1A0H5H3_9ASCO</name>
<feature type="region of interest" description="Disordered" evidence="1">
    <location>
        <begin position="1"/>
        <end position="68"/>
    </location>
</feature>
<evidence type="ECO:0000313" key="3">
    <source>
        <dbReference type="Proteomes" id="UP000092555"/>
    </source>
</evidence>
<feature type="compositionally biased region" description="Polar residues" evidence="1">
    <location>
        <begin position="48"/>
        <end position="68"/>
    </location>
</feature>
<dbReference type="PANTHER" id="PTHR28031:SF1">
    <property type="entry name" value="PROLINE-RICH PROTEIN HUA1"/>
    <property type="match status" value="1"/>
</dbReference>
<dbReference type="InterPro" id="IPR038910">
    <property type="entry name" value="Hua1-like"/>
</dbReference>
<dbReference type="PANTHER" id="PTHR28031">
    <property type="entry name" value="PROLINE-RICH PROTEIN HUA1"/>
    <property type="match status" value="1"/>
</dbReference>
<dbReference type="Gene3D" id="2.10.230.10">
    <property type="entry name" value="Heat shock protein DnaJ, cysteine-rich domain"/>
    <property type="match status" value="1"/>
</dbReference>
<dbReference type="RefSeq" id="XP_018709871.1">
    <property type="nucleotide sequence ID" value="XM_018855320.1"/>
</dbReference>
<proteinExistence type="predicted"/>
<gene>
    <name evidence="2" type="ORF">METBIDRAFT_26574</name>
</gene>
<dbReference type="STRING" id="869754.A0A1A0H5H3"/>
<organism evidence="2 3">
    <name type="scientific">Metschnikowia bicuspidata var. bicuspidata NRRL YB-4993</name>
    <dbReference type="NCBI Taxonomy" id="869754"/>
    <lineage>
        <taxon>Eukaryota</taxon>
        <taxon>Fungi</taxon>
        <taxon>Dikarya</taxon>
        <taxon>Ascomycota</taxon>
        <taxon>Saccharomycotina</taxon>
        <taxon>Pichiomycetes</taxon>
        <taxon>Metschnikowiaceae</taxon>
        <taxon>Metschnikowia</taxon>
    </lineage>
</organism>
<sequence>PPSYEEALNSPPVPPGRPQADPQENPYSSAPPPQPPRPQAPVFPNRPQQPQGPGHTQNPQSALLYTNNPNLPFDYPRGYYCNKCKNTGFREKNMKPCSHCWSKFFKDKAYNPNPSLNFKYPRGYICDKCRNTGTKVKNGRSCQDCYSRFAPRNLSSQAPITYSLPAFGFAPGGFAPPNVPQYVQPGDPRMGGTMCGRCRGSGRTTFFLDKEICLVCGGVGRLF</sequence>
<dbReference type="OrthoDB" id="2405700at2759"/>